<comment type="caution">
    <text evidence="2">The sequence shown here is derived from an EMBL/GenBank/DDBJ whole genome shotgun (WGS) entry which is preliminary data.</text>
</comment>
<keyword evidence="3" id="KW-1185">Reference proteome</keyword>
<evidence type="ECO:0000259" key="1">
    <source>
        <dbReference type="Pfam" id="PF03184"/>
    </source>
</evidence>
<dbReference type="Pfam" id="PF03184">
    <property type="entry name" value="DDE_1"/>
    <property type="match status" value="1"/>
</dbReference>
<evidence type="ECO:0000313" key="3">
    <source>
        <dbReference type="Proteomes" id="UP000887159"/>
    </source>
</evidence>
<evidence type="ECO:0000313" key="2">
    <source>
        <dbReference type="EMBL" id="GFY00601.1"/>
    </source>
</evidence>
<gene>
    <name evidence="2" type="primary">g.26106</name>
    <name evidence="2" type="ORF">TNCV_2139961</name>
</gene>
<accession>A0A8X6RUT1</accession>
<feature type="domain" description="DDE-1" evidence="1">
    <location>
        <begin position="2"/>
        <end position="65"/>
    </location>
</feature>
<dbReference type="InterPro" id="IPR004875">
    <property type="entry name" value="DDE_SF_endonuclease_dom"/>
</dbReference>
<dbReference type="GO" id="GO:0003676">
    <property type="term" value="F:nucleic acid binding"/>
    <property type="evidence" value="ECO:0007669"/>
    <property type="project" value="InterPro"/>
</dbReference>
<dbReference type="Proteomes" id="UP000887159">
    <property type="component" value="Unassembled WGS sequence"/>
</dbReference>
<reference evidence="2" key="1">
    <citation type="submission" date="2020-08" db="EMBL/GenBank/DDBJ databases">
        <title>Multicomponent nature underlies the extraordinary mechanical properties of spider dragline silk.</title>
        <authorList>
            <person name="Kono N."/>
            <person name="Nakamura H."/>
            <person name="Mori M."/>
            <person name="Yoshida Y."/>
            <person name="Ohtoshi R."/>
            <person name="Malay A.D."/>
            <person name="Moran D.A.P."/>
            <person name="Tomita M."/>
            <person name="Numata K."/>
            <person name="Arakawa K."/>
        </authorList>
    </citation>
    <scope>NUCLEOTIDE SEQUENCE</scope>
</reference>
<proteinExistence type="predicted"/>
<dbReference type="AlphaFoldDB" id="A0A8X6RUT1"/>
<name>A0A8X6RUT1_TRICX</name>
<protein>
    <submittedName>
        <fullName evidence="2">DDE-1 domain-containing protein</fullName>
    </submittedName>
</protein>
<sequence>MYLAPNVTALVQPMDQGVIEKLKRIYRKQVLRRLLMAEKDEESVASFTEKLNMKDAFCMLAEEWDLL</sequence>
<organism evidence="2 3">
    <name type="scientific">Trichonephila clavipes</name>
    <name type="common">Golden silk orbweaver</name>
    <name type="synonym">Nephila clavipes</name>
    <dbReference type="NCBI Taxonomy" id="2585209"/>
    <lineage>
        <taxon>Eukaryota</taxon>
        <taxon>Metazoa</taxon>
        <taxon>Ecdysozoa</taxon>
        <taxon>Arthropoda</taxon>
        <taxon>Chelicerata</taxon>
        <taxon>Arachnida</taxon>
        <taxon>Araneae</taxon>
        <taxon>Araneomorphae</taxon>
        <taxon>Entelegynae</taxon>
        <taxon>Araneoidea</taxon>
        <taxon>Nephilidae</taxon>
        <taxon>Trichonephila</taxon>
    </lineage>
</organism>
<dbReference type="EMBL" id="BMAU01021221">
    <property type="protein sequence ID" value="GFY00601.1"/>
    <property type="molecule type" value="Genomic_DNA"/>
</dbReference>